<dbReference type="Pfam" id="PF06133">
    <property type="entry name" value="Com_YlbF"/>
    <property type="match status" value="1"/>
</dbReference>
<dbReference type="SUPFAM" id="SSF158622">
    <property type="entry name" value="YheA/YmcA-like"/>
    <property type="match status" value="1"/>
</dbReference>
<protein>
    <recommendedName>
        <fullName evidence="3">YlbF family regulator</fullName>
    </recommendedName>
</protein>
<comment type="caution">
    <text evidence="1">The sequence shown here is derived from an EMBL/GenBank/DDBJ whole genome shotgun (WGS) entry which is preliminary data.</text>
</comment>
<dbReference type="RefSeq" id="WP_080064857.1">
    <property type="nucleotide sequence ID" value="NZ_MZGX01000015.1"/>
</dbReference>
<reference evidence="1 2" key="1">
    <citation type="submission" date="2017-03" db="EMBL/GenBank/DDBJ databases">
        <title>Genome sequence of Clostridium hungatei DSM 14427.</title>
        <authorList>
            <person name="Poehlein A."/>
            <person name="Daniel R."/>
        </authorList>
    </citation>
    <scope>NUCLEOTIDE SEQUENCE [LARGE SCALE GENOMIC DNA]</scope>
    <source>
        <strain evidence="1 2">DSM 14427</strain>
    </source>
</reference>
<organism evidence="1 2">
    <name type="scientific">Ruminiclostridium hungatei</name>
    <name type="common">Clostridium hungatei</name>
    <dbReference type="NCBI Taxonomy" id="48256"/>
    <lineage>
        <taxon>Bacteria</taxon>
        <taxon>Bacillati</taxon>
        <taxon>Bacillota</taxon>
        <taxon>Clostridia</taxon>
        <taxon>Eubacteriales</taxon>
        <taxon>Oscillospiraceae</taxon>
        <taxon>Ruminiclostridium</taxon>
    </lineage>
</organism>
<dbReference type="EMBL" id="MZGX01000015">
    <property type="protein sequence ID" value="OPX43710.1"/>
    <property type="molecule type" value="Genomic_DNA"/>
</dbReference>
<evidence type="ECO:0008006" key="3">
    <source>
        <dbReference type="Google" id="ProtNLM"/>
    </source>
</evidence>
<keyword evidence="2" id="KW-1185">Reference proteome</keyword>
<dbReference type="Gene3D" id="1.20.1500.10">
    <property type="entry name" value="YheA/YmcA-like"/>
    <property type="match status" value="1"/>
</dbReference>
<gene>
    <name evidence="1" type="ORF">CLHUN_24300</name>
</gene>
<dbReference type="Proteomes" id="UP000191554">
    <property type="component" value="Unassembled WGS sequence"/>
</dbReference>
<dbReference type="STRING" id="48256.CLHUN_24300"/>
<accession>A0A1V4SIL2</accession>
<dbReference type="InterPro" id="IPR010368">
    <property type="entry name" value="Com_YlbF"/>
</dbReference>
<sequence>MDITEKARELGLMLANSKEMEIYRNTEAAMQSDSKSTTLMNEYRQLQVEMVKRTKESAAAEVIEETKQKLLAKQKEINEYPTTLEFLTAKSDLEALMKKVNDIIVFSITGEPTCTDDKCKTCGGGCKG</sequence>
<dbReference type="OrthoDB" id="2112157at2"/>
<dbReference type="AlphaFoldDB" id="A0A1V4SIL2"/>
<dbReference type="InterPro" id="IPR023378">
    <property type="entry name" value="YheA/YmcA-like_dom_sf"/>
</dbReference>
<evidence type="ECO:0000313" key="2">
    <source>
        <dbReference type="Proteomes" id="UP000191554"/>
    </source>
</evidence>
<name>A0A1V4SIL2_RUMHU</name>
<proteinExistence type="predicted"/>
<evidence type="ECO:0000313" key="1">
    <source>
        <dbReference type="EMBL" id="OPX43710.1"/>
    </source>
</evidence>